<reference evidence="3 4" key="1">
    <citation type="submission" date="2017-05" db="EMBL/GenBank/DDBJ databases">
        <authorList>
            <person name="Varghese N."/>
            <person name="Submissions S."/>
        </authorList>
    </citation>
    <scope>NUCLEOTIDE SEQUENCE [LARGE SCALE GENOMIC DNA]</scope>
    <source>
        <strain evidence="3 4">DSM 19036</strain>
    </source>
</reference>
<gene>
    <name evidence="3" type="ORF">SAMN06265348_11942</name>
</gene>
<feature type="domain" description="Xaa-Pro dipeptidyl-peptidase-like" evidence="2">
    <location>
        <begin position="46"/>
        <end position="316"/>
    </location>
</feature>
<dbReference type="PANTHER" id="PTHR43265:SF1">
    <property type="entry name" value="ESTERASE ESTD"/>
    <property type="match status" value="1"/>
</dbReference>
<sequence>MKNYILLCCALLIFSVAVKAQEKAAFTADTVSFNSPDGKITFAGILTRPKTIKNAPAVVIVSGSYQQDRDGTMAGHPLFKQIADYLSANGIAVLRLDDRGTGKTTGVYQTATTEDFADDALTAIRFLKEIKGIDQKRIGLLGHSEGGAAAAIAAAKSKDVAYIVSIAGLATSGYESLIRQNEDLVNGSQQTEVDKKRSNEINGMMFKVAYKYAKSDSLESVLNKTYADWKLKDDAYFKTLNIQYDHFRFPVYSYVKTATGPWYRYFVRYNAAETLKKVHVPILALNGGKDLMVNAESNLANWQNYSAAGGNRKVKTVLLSGLNHLFLPCQTCTLAEYRTINADFSVRALDIITRWVQTM</sequence>
<proteinExistence type="predicted"/>
<evidence type="ECO:0000313" key="4">
    <source>
        <dbReference type="Proteomes" id="UP000320300"/>
    </source>
</evidence>
<keyword evidence="4" id="KW-1185">Reference proteome</keyword>
<feature type="signal peptide" evidence="1">
    <location>
        <begin position="1"/>
        <end position="20"/>
    </location>
</feature>
<dbReference type="Proteomes" id="UP000320300">
    <property type="component" value="Unassembled WGS sequence"/>
</dbReference>
<name>A0A521FSH4_9SPHI</name>
<protein>
    <recommendedName>
        <fullName evidence="2">Xaa-Pro dipeptidyl-peptidase-like domain-containing protein</fullName>
    </recommendedName>
</protein>
<dbReference type="EMBL" id="FXTN01000019">
    <property type="protein sequence ID" value="SMO99034.1"/>
    <property type="molecule type" value="Genomic_DNA"/>
</dbReference>
<evidence type="ECO:0000313" key="3">
    <source>
        <dbReference type="EMBL" id="SMO99034.1"/>
    </source>
</evidence>
<dbReference type="SUPFAM" id="SSF53474">
    <property type="entry name" value="alpha/beta-Hydrolases"/>
    <property type="match status" value="1"/>
</dbReference>
<dbReference type="InterPro" id="IPR000383">
    <property type="entry name" value="Xaa-Pro-like_dom"/>
</dbReference>
<accession>A0A521FSH4</accession>
<feature type="chain" id="PRO_5021787844" description="Xaa-Pro dipeptidyl-peptidase-like domain-containing protein" evidence="1">
    <location>
        <begin position="21"/>
        <end position="359"/>
    </location>
</feature>
<evidence type="ECO:0000256" key="1">
    <source>
        <dbReference type="SAM" id="SignalP"/>
    </source>
</evidence>
<dbReference type="InterPro" id="IPR029058">
    <property type="entry name" value="AB_hydrolase_fold"/>
</dbReference>
<dbReference type="Pfam" id="PF02129">
    <property type="entry name" value="Peptidase_S15"/>
    <property type="match status" value="1"/>
</dbReference>
<dbReference type="OrthoDB" id="9809549at2"/>
<dbReference type="Gene3D" id="3.40.50.1820">
    <property type="entry name" value="alpha/beta hydrolase"/>
    <property type="match status" value="1"/>
</dbReference>
<dbReference type="RefSeq" id="WP_142531198.1">
    <property type="nucleotide sequence ID" value="NZ_CBCSJO010000017.1"/>
</dbReference>
<dbReference type="InterPro" id="IPR053145">
    <property type="entry name" value="AB_hydrolase_Est10"/>
</dbReference>
<keyword evidence="1" id="KW-0732">Signal</keyword>
<evidence type="ECO:0000259" key="2">
    <source>
        <dbReference type="Pfam" id="PF02129"/>
    </source>
</evidence>
<dbReference type="GO" id="GO:0052689">
    <property type="term" value="F:carboxylic ester hydrolase activity"/>
    <property type="evidence" value="ECO:0007669"/>
    <property type="project" value="TreeGrafter"/>
</dbReference>
<dbReference type="PANTHER" id="PTHR43265">
    <property type="entry name" value="ESTERASE ESTD"/>
    <property type="match status" value="1"/>
</dbReference>
<organism evidence="3 4">
    <name type="scientific">Pedobacter westerhofensis</name>
    <dbReference type="NCBI Taxonomy" id="425512"/>
    <lineage>
        <taxon>Bacteria</taxon>
        <taxon>Pseudomonadati</taxon>
        <taxon>Bacteroidota</taxon>
        <taxon>Sphingobacteriia</taxon>
        <taxon>Sphingobacteriales</taxon>
        <taxon>Sphingobacteriaceae</taxon>
        <taxon>Pedobacter</taxon>
    </lineage>
</organism>
<dbReference type="AlphaFoldDB" id="A0A521FSH4"/>